<evidence type="ECO:0000313" key="3">
    <source>
        <dbReference type="Proteomes" id="UP000033673"/>
    </source>
</evidence>
<sequence>MWKKVYLVVIHVLAVIGISTVYLSISASLGLDKQRTVVERPNGCLTGESDKVFSLEGKRAIHAQFSQCPNSDNIMKVWLQPDVTVTRYELIYESVYNSDEVIDISWRNAHDIVIGIPSTVYPSSVVSNQNGIDVYVESK</sequence>
<keyword evidence="1" id="KW-0812">Transmembrane</keyword>
<name>A0A0F4NES2_9VIBR</name>
<comment type="caution">
    <text evidence="2">The sequence shown here is derived from an EMBL/GenBank/DDBJ whole genome shotgun (WGS) entry which is preliminary data.</text>
</comment>
<keyword evidence="1" id="KW-0472">Membrane</keyword>
<protein>
    <submittedName>
        <fullName evidence="2">Uncharacterized protein</fullName>
    </submittedName>
</protein>
<reference evidence="2 3" key="1">
    <citation type="journal article" date="2015" name="BMC Genomics">
        <title>Genome mining reveals unlocked bioactive potential of marine Gram-negative bacteria.</title>
        <authorList>
            <person name="Machado H."/>
            <person name="Sonnenschein E.C."/>
            <person name="Melchiorsen J."/>
            <person name="Gram L."/>
        </authorList>
    </citation>
    <scope>NUCLEOTIDE SEQUENCE [LARGE SCALE GENOMIC DNA]</scope>
    <source>
        <strain evidence="2 3">S2757</strain>
    </source>
</reference>
<dbReference type="OrthoDB" id="5898816at2"/>
<evidence type="ECO:0000313" key="2">
    <source>
        <dbReference type="EMBL" id="KJY81373.1"/>
    </source>
</evidence>
<keyword evidence="3" id="KW-1185">Reference proteome</keyword>
<evidence type="ECO:0000256" key="1">
    <source>
        <dbReference type="SAM" id="Phobius"/>
    </source>
</evidence>
<feature type="transmembrane region" description="Helical" evidence="1">
    <location>
        <begin position="6"/>
        <end position="25"/>
    </location>
</feature>
<dbReference type="EMBL" id="JXXV01000043">
    <property type="protein sequence ID" value="KJY81373.1"/>
    <property type="molecule type" value="Genomic_DNA"/>
</dbReference>
<keyword evidence="1" id="KW-1133">Transmembrane helix</keyword>
<proteinExistence type="predicted"/>
<organism evidence="2 3">
    <name type="scientific">Vibrio galatheae</name>
    <dbReference type="NCBI Taxonomy" id="579748"/>
    <lineage>
        <taxon>Bacteria</taxon>
        <taxon>Pseudomonadati</taxon>
        <taxon>Pseudomonadota</taxon>
        <taxon>Gammaproteobacteria</taxon>
        <taxon>Vibrionales</taxon>
        <taxon>Vibrionaceae</taxon>
        <taxon>Vibrio</taxon>
    </lineage>
</organism>
<accession>A0A0F4NES2</accession>
<dbReference type="PATRIC" id="fig|579748.3.peg.3837"/>
<dbReference type="Proteomes" id="UP000033673">
    <property type="component" value="Unassembled WGS sequence"/>
</dbReference>
<dbReference type="RefSeq" id="WP_045957236.1">
    <property type="nucleotide sequence ID" value="NZ_JXXV01000043.1"/>
</dbReference>
<dbReference type="AlphaFoldDB" id="A0A0F4NES2"/>
<gene>
    <name evidence="2" type="ORF">TW81_18590</name>
</gene>